<dbReference type="PANTHER" id="PTHR46632:SF16">
    <property type="entry name" value="E3 UBIQUITIN-PROTEIN LIGASE SINA-LIKE 10"/>
    <property type="match status" value="1"/>
</dbReference>
<gene>
    <name evidence="1" type="ORF">AXF42_Ash014158</name>
</gene>
<name>A0A2I0A154_9ASPA</name>
<dbReference type="OrthoDB" id="4788989at2759"/>
<proteinExistence type="predicted"/>
<dbReference type="EMBL" id="KZ452039">
    <property type="protein sequence ID" value="PKA49256.1"/>
    <property type="molecule type" value="Genomic_DNA"/>
</dbReference>
<protein>
    <submittedName>
        <fullName evidence="1">E3 ubiquitin-protein ligase SINA-like 1</fullName>
    </submittedName>
</protein>
<dbReference type="STRING" id="1088818.A0A2I0A154"/>
<organism evidence="1 2">
    <name type="scientific">Apostasia shenzhenica</name>
    <dbReference type="NCBI Taxonomy" id="1088818"/>
    <lineage>
        <taxon>Eukaryota</taxon>
        <taxon>Viridiplantae</taxon>
        <taxon>Streptophyta</taxon>
        <taxon>Embryophyta</taxon>
        <taxon>Tracheophyta</taxon>
        <taxon>Spermatophyta</taxon>
        <taxon>Magnoliopsida</taxon>
        <taxon>Liliopsida</taxon>
        <taxon>Asparagales</taxon>
        <taxon>Orchidaceae</taxon>
        <taxon>Apostasioideae</taxon>
        <taxon>Apostasia</taxon>
    </lineage>
</organism>
<dbReference type="SUPFAM" id="SSF49599">
    <property type="entry name" value="TRAF domain-like"/>
    <property type="match status" value="1"/>
</dbReference>
<accession>A0A2I0A154</accession>
<evidence type="ECO:0000313" key="2">
    <source>
        <dbReference type="Proteomes" id="UP000236161"/>
    </source>
</evidence>
<dbReference type="PANTHER" id="PTHR46632">
    <property type="entry name" value="E3 UBIQUITIN-PROTEIN LIGASE SINA-LIKE 4"/>
    <property type="match status" value="1"/>
</dbReference>
<dbReference type="AlphaFoldDB" id="A0A2I0A154"/>
<evidence type="ECO:0000313" key="1">
    <source>
        <dbReference type="EMBL" id="PKA49256.1"/>
    </source>
</evidence>
<dbReference type="InterPro" id="IPR044286">
    <property type="entry name" value="SINL_plant"/>
</dbReference>
<sequence>MCRHAPLFCPVSDCTFAGSKQLLSDHIKSNHSKIVGNFSYNKCFKLTMKQQESYLVLLGDDDHVFLLLNDFEIGPGNALSVIGIIPNSVKFKFSCVFRVRSTGNVLSLRTSVEKMRKWSGIYPTNSFLIVPDYLSSYNGIHVDVCIGKSAGISM</sequence>
<dbReference type="Proteomes" id="UP000236161">
    <property type="component" value="Unassembled WGS sequence"/>
</dbReference>
<keyword evidence="2" id="KW-1185">Reference proteome</keyword>
<reference evidence="1 2" key="1">
    <citation type="journal article" date="2017" name="Nature">
        <title>The Apostasia genome and the evolution of orchids.</title>
        <authorList>
            <person name="Zhang G.Q."/>
            <person name="Liu K.W."/>
            <person name="Li Z."/>
            <person name="Lohaus R."/>
            <person name="Hsiao Y.Y."/>
            <person name="Niu S.C."/>
            <person name="Wang J.Y."/>
            <person name="Lin Y.C."/>
            <person name="Xu Q."/>
            <person name="Chen L.J."/>
            <person name="Yoshida K."/>
            <person name="Fujiwara S."/>
            <person name="Wang Z.W."/>
            <person name="Zhang Y.Q."/>
            <person name="Mitsuda N."/>
            <person name="Wang M."/>
            <person name="Liu G.H."/>
            <person name="Pecoraro L."/>
            <person name="Huang H.X."/>
            <person name="Xiao X.J."/>
            <person name="Lin M."/>
            <person name="Wu X.Y."/>
            <person name="Wu W.L."/>
            <person name="Chen Y.Y."/>
            <person name="Chang S.B."/>
            <person name="Sakamoto S."/>
            <person name="Ohme-Takagi M."/>
            <person name="Yagi M."/>
            <person name="Zeng S.J."/>
            <person name="Shen C.Y."/>
            <person name="Yeh C.M."/>
            <person name="Luo Y.B."/>
            <person name="Tsai W.C."/>
            <person name="Van de Peer Y."/>
            <person name="Liu Z.J."/>
        </authorList>
    </citation>
    <scope>NUCLEOTIDE SEQUENCE [LARGE SCALE GENOMIC DNA]</scope>
    <source>
        <strain evidence="2">cv. Shenzhen</strain>
        <tissue evidence="1">Stem</tissue>
    </source>
</reference>